<evidence type="ECO:0000259" key="4">
    <source>
        <dbReference type="Pfam" id="PF14257"/>
    </source>
</evidence>
<comment type="caution">
    <text evidence="5">The sequence shown here is derived from an EMBL/GenBank/DDBJ whole genome shotgun (WGS) entry which is preliminary data.</text>
</comment>
<feature type="coiled-coil region" evidence="1">
    <location>
        <begin position="238"/>
        <end position="265"/>
    </location>
</feature>
<keyword evidence="3" id="KW-1133">Transmembrane helix</keyword>
<keyword evidence="6" id="KW-1185">Reference proteome</keyword>
<protein>
    <submittedName>
        <fullName evidence="5">DUF4349 domain-containing protein</fullName>
    </submittedName>
</protein>
<feature type="transmembrane region" description="Helical" evidence="3">
    <location>
        <begin position="342"/>
        <end position="366"/>
    </location>
</feature>
<name>A0A7X2TNM8_9FIRM</name>
<sequence>MRRCGILFFCSFLLYDLSNKYRLLLYLNLYKIRAEIIKAIGKIFPIFRKAGDSMAKRFTVSVLLLCSVIALSCISGCGSSSKSTSPASGYDSFRTSGAMDADAADDTAADETASGETAPDSSASENPSGAAVSESGSVSADKLIYSADVSLQTLEYDVTLKKIHQGAASLGGFIESESESDYDYSWYQEDASSDSSTRSAYLSLRIPSAEFQGFLDSLCDYGKVMNKSLSTENISKKYSDTQKRKEALQIEADRLTEMMEKAETIEDMISVESRLTEVETQLNQINTDISDMDTDIAYSTVNVSIEEVKKYSTSVKEQKYIERISEAFQNSWKGFANFFKNLLIVLIYLIPVLVTAAAAAIVVLVIRKKKKRKKEGPKTGQPEDRKDS</sequence>
<dbReference type="Proteomes" id="UP000466864">
    <property type="component" value="Unassembled WGS sequence"/>
</dbReference>
<feature type="region of interest" description="Disordered" evidence="2">
    <location>
        <begin position="369"/>
        <end position="388"/>
    </location>
</feature>
<evidence type="ECO:0000313" key="6">
    <source>
        <dbReference type="Proteomes" id="UP000466864"/>
    </source>
</evidence>
<dbReference type="Pfam" id="PF14257">
    <property type="entry name" value="DUF4349"/>
    <property type="match status" value="1"/>
</dbReference>
<evidence type="ECO:0000256" key="2">
    <source>
        <dbReference type="SAM" id="MobiDB-lite"/>
    </source>
</evidence>
<evidence type="ECO:0000313" key="5">
    <source>
        <dbReference type="EMBL" id="MST82432.1"/>
    </source>
</evidence>
<evidence type="ECO:0000256" key="3">
    <source>
        <dbReference type="SAM" id="Phobius"/>
    </source>
</evidence>
<feature type="domain" description="DUF4349" evidence="4">
    <location>
        <begin position="142"/>
        <end position="363"/>
    </location>
</feature>
<feature type="region of interest" description="Disordered" evidence="2">
    <location>
        <begin position="104"/>
        <end position="134"/>
    </location>
</feature>
<dbReference type="InterPro" id="IPR025645">
    <property type="entry name" value="DUF4349"/>
</dbReference>
<dbReference type="EMBL" id="VUMV01000006">
    <property type="protein sequence ID" value="MST82432.1"/>
    <property type="molecule type" value="Genomic_DNA"/>
</dbReference>
<keyword evidence="1" id="KW-0175">Coiled coil</keyword>
<keyword evidence="3" id="KW-0812">Transmembrane</keyword>
<accession>A0A7X2TNM8</accession>
<organism evidence="5 6">
    <name type="scientific">Bilifractor porci</name>
    <dbReference type="NCBI Taxonomy" id="2606636"/>
    <lineage>
        <taxon>Bacteria</taxon>
        <taxon>Bacillati</taxon>
        <taxon>Bacillota</taxon>
        <taxon>Clostridia</taxon>
        <taxon>Lachnospirales</taxon>
        <taxon>Lachnospiraceae</taxon>
        <taxon>Bilifractor</taxon>
    </lineage>
</organism>
<proteinExistence type="predicted"/>
<gene>
    <name evidence="5" type="ORF">FYJ60_08905</name>
</gene>
<evidence type="ECO:0000256" key="1">
    <source>
        <dbReference type="SAM" id="Coils"/>
    </source>
</evidence>
<dbReference type="AlphaFoldDB" id="A0A7X2TNM8"/>
<keyword evidence="3" id="KW-0472">Membrane</keyword>
<reference evidence="5 6" key="1">
    <citation type="submission" date="2019-08" db="EMBL/GenBank/DDBJ databases">
        <title>In-depth cultivation of the pig gut microbiome towards novel bacterial diversity and tailored functional studies.</title>
        <authorList>
            <person name="Wylensek D."/>
            <person name="Hitch T.C.A."/>
            <person name="Clavel T."/>
        </authorList>
    </citation>
    <scope>NUCLEOTIDE SEQUENCE [LARGE SCALE GENOMIC DNA]</scope>
    <source>
        <strain evidence="5 6">Oil+RF-744-WCA-WT-13</strain>
    </source>
</reference>